<reference evidence="5 6" key="1">
    <citation type="submission" date="2016-11" db="EMBL/GenBank/DDBJ databases">
        <authorList>
            <person name="Jaros S."/>
            <person name="Januszkiewicz K."/>
            <person name="Wedrychowicz H."/>
        </authorList>
    </citation>
    <scope>NUCLEOTIDE SEQUENCE [LARGE SCALE GENOMIC DNA]</scope>
    <source>
        <strain evidence="5 6">DSM 15929</strain>
    </source>
</reference>
<comment type="similarity">
    <text evidence="1">Belongs to the GerABKA family.</text>
</comment>
<sequence length="523" mass="58183">MTLLHDDRNHITALFSKVLDENIDTLSVLFENCADVVKRKLSVGGENKVDIFIIYIDNMIDKELLEMNTLLQLFRDLQDMPETDKFDYIKNRGIQTVDLIEVSTIPELVGQILSGDTIIMVDGYDKALRVSMRKAPNRGVPTSENEVTVRGSKESFSEALFINRVLLRRRIKDTNLKMKQQKLGARTLTDVAICYLDGVAKPEVIAEIERRLNEYTIDGLLDSGMLEQLTERNTYSPFPEFQSTERPDKAAAALLEGRVVILVDNSPVATLLPTTFNSFFQASDDAYSRWEVATFLRLLRYIGAFITMTLPGLYVAVLNYNAELLSPAMALSFSAAREGVPFSVLVEVIIMEISFQMLLEAGVRMPGPMGGTLGIVGGLIIGDAAVTANIVSPIVVIVIALTAITAFTVPNEPFASAFRIIRYFILALSAFLGLFGFIIGITCLLIHLGGLKSFGMPYMVPFAASGINHGSDTKDGMIRFPFRRLSRRPLFARRDERTKLVRKERSSGMSGREEEYEDGKGEE</sequence>
<gene>
    <name evidence="5" type="ORF">SAMN02745136_00364</name>
</gene>
<dbReference type="OrthoDB" id="9772630at2"/>
<keyword evidence="6" id="KW-1185">Reference proteome</keyword>
<dbReference type="Proteomes" id="UP000184386">
    <property type="component" value="Unassembled WGS sequence"/>
</dbReference>
<keyword evidence="4" id="KW-0812">Transmembrane</keyword>
<feature type="transmembrane region" description="Helical" evidence="4">
    <location>
        <begin position="298"/>
        <end position="320"/>
    </location>
</feature>
<dbReference type="PIRSF" id="PIRSF005690">
    <property type="entry name" value="GerBA"/>
    <property type="match status" value="1"/>
</dbReference>
<accession>A0A1M6K912</accession>
<evidence type="ECO:0000256" key="3">
    <source>
        <dbReference type="SAM" id="MobiDB-lite"/>
    </source>
</evidence>
<keyword evidence="2 4" id="KW-0472">Membrane</keyword>
<keyword evidence="4" id="KW-1133">Transmembrane helix</keyword>
<dbReference type="Pfam" id="PF03323">
    <property type="entry name" value="GerA"/>
    <property type="match status" value="1"/>
</dbReference>
<dbReference type="InterPro" id="IPR050768">
    <property type="entry name" value="UPF0353/GerABKA_families"/>
</dbReference>
<evidence type="ECO:0000256" key="4">
    <source>
        <dbReference type="SAM" id="Phobius"/>
    </source>
</evidence>
<dbReference type="GO" id="GO:0016020">
    <property type="term" value="C:membrane"/>
    <property type="evidence" value="ECO:0007669"/>
    <property type="project" value="InterPro"/>
</dbReference>
<feature type="transmembrane region" description="Helical" evidence="4">
    <location>
        <begin position="424"/>
        <end position="449"/>
    </location>
</feature>
<protein>
    <submittedName>
        <fullName evidence="5">Spore germination protein</fullName>
    </submittedName>
</protein>
<evidence type="ECO:0000313" key="5">
    <source>
        <dbReference type="EMBL" id="SHJ55403.1"/>
    </source>
</evidence>
<dbReference type="PANTHER" id="PTHR22550:SF5">
    <property type="entry name" value="LEUCINE ZIPPER PROTEIN 4"/>
    <property type="match status" value="1"/>
</dbReference>
<feature type="transmembrane region" description="Helical" evidence="4">
    <location>
        <begin position="371"/>
        <end position="404"/>
    </location>
</feature>
<name>A0A1M6K912_9FIRM</name>
<evidence type="ECO:0000256" key="1">
    <source>
        <dbReference type="ARBA" id="ARBA00005278"/>
    </source>
</evidence>
<dbReference type="RefSeq" id="WP_073272355.1">
    <property type="nucleotide sequence ID" value="NZ_FRAC01000006.1"/>
</dbReference>
<feature type="region of interest" description="Disordered" evidence="3">
    <location>
        <begin position="499"/>
        <end position="523"/>
    </location>
</feature>
<dbReference type="GO" id="GO:0009847">
    <property type="term" value="P:spore germination"/>
    <property type="evidence" value="ECO:0007669"/>
    <property type="project" value="InterPro"/>
</dbReference>
<dbReference type="STRING" id="1121322.SAMN02745136_00364"/>
<proteinExistence type="inferred from homology"/>
<dbReference type="AlphaFoldDB" id="A0A1M6K912"/>
<dbReference type="InterPro" id="IPR004995">
    <property type="entry name" value="Spore_Ger"/>
</dbReference>
<evidence type="ECO:0000313" key="6">
    <source>
        <dbReference type="Proteomes" id="UP000184386"/>
    </source>
</evidence>
<dbReference type="PANTHER" id="PTHR22550">
    <property type="entry name" value="SPORE GERMINATION PROTEIN"/>
    <property type="match status" value="1"/>
</dbReference>
<evidence type="ECO:0000256" key="2">
    <source>
        <dbReference type="ARBA" id="ARBA00023136"/>
    </source>
</evidence>
<organism evidence="5 6">
    <name type="scientific">Anaerocolumna jejuensis DSM 15929</name>
    <dbReference type="NCBI Taxonomy" id="1121322"/>
    <lineage>
        <taxon>Bacteria</taxon>
        <taxon>Bacillati</taxon>
        <taxon>Bacillota</taxon>
        <taxon>Clostridia</taxon>
        <taxon>Lachnospirales</taxon>
        <taxon>Lachnospiraceae</taxon>
        <taxon>Anaerocolumna</taxon>
    </lineage>
</organism>
<dbReference type="EMBL" id="FRAC01000006">
    <property type="protein sequence ID" value="SHJ55403.1"/>
    <property type="molecule type" value="Genomic_DNA"/>
</dbReference>